<dbReference type="SUPFAM" id="SSF55874">
    <property type="entry name" value="ATPase domain of HSP90 chaperone/DNA topoisomerase II/histidine kinase"/>
    <property type="match status" value="1"/>
</dbReference>
<evidence type="ECO:0000256" key="10">
    <source>
        <dbReference type="ARBA" id="ARBA00022777"/>
    </source>
</evidence>
<keyword evidence="20" id="KW-1185">Reference proteome</keyword>
<dbReference type="PANTHER" id="PTHR24421">
    <property type="entry name" value="NITRATE/NITRITE SENSOR PROTEIN NARX-RELATED"/>
    <property type="match status" value="1"/>
</dbReference>
<comment type="subcellular location">
    <subcellularLocation>
        <location evidence="3">Cytoplasm</location>
    </subcellularLocation>
</comment>
<evidence type="ECO:0000256" key="12">
    <source>
        <dbReference type="ARBA" id="ARBA00023012"/>
    </source>
</evidence>
<keyword evidence="6" id="KW-0004">4Fe-4S</keyword>
<accession>A0A543KNV7</accession>
<evidence type="ECO:0000313" key="20">
    <source>
        <dbReference type="Proteomes" id="UP000315133"/>
    </source>
</evidence>
<dbReference type="GO" id="GO:0051539">
    <property type="term" value="F:4 iron, 4 sulfur cluster binding"/>
    <property type="evidence" value="ECO:0007669"/>
    <property type="project" value="UniProtKB-KW"/>
</dbReference>
<feature type="transmembrane region" description="Helical" evidence="17">
    <location>
        <begin position="145"/>
        <end position="165"/>
    </location>
</feature>
<evidence type="ECO:0000256" key="2">
    <source>
        <dbReference type="ARBA" id="ARBA00001966"/>
    </source>
</evidence>
<dbReference type="Pfam" id="PF02518">
    <property type="entry name" value="HATPase_c"/>
    <property type="match status" value="1"/>
</dbReference>
<dbReference type="InterPro" id="IPR003594">
    <property type="entry name" value="HATPase_dom"/>
</dbReference>
<proteinExistence type="predicted"/>
<evidence type="ECO:0000256" key="17">
    <source>
        <dbReference type="SAM" id="Phobius"/>
    </source>
</evidence>
<sequence>MTSTTGSPDRHRRAWERWNPYVPFAMLAVATVVALPTGSIFGTGTPRWLLVQAVLVAVTALWSWWWTMRRPEWRADRRRMAVHVVGRTALAFVLTWINPFFALFAWVGFLDVGDAFTGWPRRAVLLVVAATVAGSQSGGLPPSGAAQTLVLAVLVVLHVGLFTFFGNVQQELDRRSADQAAAITELERLNADLERALAENARLHETVVEQARRAGVQEERQRLAREIHDTIAQSLAGVLAQLRAAQVEPDPRARLDRAADLAQEALAEARRSVMDLSPAPLTGSADLAEAVTRLVHRWDEEHRAAAEVHVTGDLRPLHPEVEATVLRVTQEALSNVAKHASATRVGVTLALDDEEVLLDVRDDGVGFDLDAERAPTSFGLRGMRQRAERLAGALEVETQPGQGTAVSLRLPALAREVAA</sequence>
<dbReference type="PRINTS" id="PR00344">
    <property type="entry name" value="BCTRLSENSOR"/>
</dbReference>
<keyword evidence="17" id="KW-0472">Membrane</keyword>
<evidence type="ECO:0000256" key="6">
    <source>
        <dbReference type="ARBA" id="ARBA00022485"/>
    </source>
</evidence>
<dbReference type="InterPro" id="IPR004358">
    <property type="entry name" value="Sig_transdc_His_kin-like_C"/>
</dbReference>
<name>A0A543KNV7_9MICO</name>
<evidence type="ECO:0000313" key="19">
    <source>
        <dbReference type="EMBL" id="TQM96744.1"/>
    </source>
</evidence>
<protein>
    <recommendedName>
        <fullName evidence="5">Oxygen sensor histidine kinase NreB</fullName>
        <ecNumber evidence="4">2.7.13.3</ecNumber>
    </recommendedName>
    <alternativeName>
        <fullName evidence="15">Nitrogen regulation protein B</fullName>
    </alternativeName>
</protein>
<keyword evidence="7" id="KW-0963">Cytoplasm</keyword>
<feature type="transmembrane region" description="Helical" evidence="17">
    <location>
        <begin position="88"/>
        <end position="109"/>
    </location>
</feature>
<dbReference type="Proteomes" id="UP000315133">
    <property type="component" value="Unassembled WGS sequence"/>
</dbReference>
<keyword evidence="11" id="KW-0408">Iron</keyword>
<dbReference type="Gene3D" id="3.30.565.10">
    <property type="entry name" value="Histidine kinase-like ATPase, C-terminal domain"/>
    <property type="match status" value="1"/>
</dbReference>
<evidence type="ECO:0000256" key="4">
    <source>
        <dbReference type="ARBA" id="ARBA00012438"/>
    </source>
</evidence>
<evidence type="ECO:0000256" key="13">
    <source>
        <dbReference type="ARBA" id="ARBA00023014"/>
    </source>
</evidence>
<evidence type="ECO:0000256" key="8">
    <source>
        <dbReference type="ARBA" id="ARBA00022679"/>
    </source>
</evidence>
<organism evidence="19 20">
    <name type="scientific">Ornithinimicrobium humiphilum</name>
    <dbReference type="NCBI Taxonomy" id="125288"/>
    <lineage>
        <taxon>Bacteria</taxon>
        <taxon>Bacillati</taxon>
        <taxon>Actinomycetota</taxon>
        <taxon>Actinomycetes</taxon>
        <taxon>Micrococcales</taxon>
        <taxon>Ornithinimicrobiaceae</taxon>
        <taxon>Ornithinimicrobium</taxon>
    </lineage>
</organism>
<feature type="transmembrane region" description="Helical" evidence="17">
    <location>
        <begin position="21"/>
        <end position="42"/>
    </location>
</feature>
<evidence type="ECO:0000256" key="7">
    <source>
        <dbReference type="ARBA" id="ARBA00022490"/>
    </source>
</evidence>
<evidence type="ECO:0000256" key="9">
    <source>
        <dbReference type="ARBA" id="ARBA00022723"/>
    </source>
</evidence>
<keyword evidence="13" id="KW-0411">Iron-sulfur</keyword>
<dbReference type="Pfam" id="PF07730">
    <property type="entry name" value="HisKA_3"/>
    <property type="match status" value="1"/>
</dbReference>
<dbReference type="EMBL" id="VFPU01000001">
    <property type="protein sequence ID" value="TQM96744.1"/>
    <property type="molecule type" value="Genomic_DNA"/>
</dbReference>
<keyword evidence="9" id="KW-0479">Metal-binding</keyword>
<dbReference type="InterPro" id="IPR011712">
    <property type="entry name" value="Sig_transdc_His_kin_sub3_dim/P"/>
</dbReference>
<dbReference type="PIRSF" id="PIRSF037434">
    <property type="entry name" value="STHK_ChrS"/>
    <property type="match status" value="1"/>
</dbReference>
<dbReference type="PANTHER" id="PTHR24421:SF62">
    <property type="entry name" value="SENSORY TRANSDUCTION HISTIDINE KINASE"/>
    <property type="match status" value="1"/>
</dbReference>
<dbReference type="GO" id="GO:0005737">
    <property type="term" value="C:cytoplasm"/>
    <property type="evidence" value="ECO:0007669"/>
    <property type="project" value="UniProtKB-SubCell"/>
</dbReference>
<dbReference type="GO" id="GO:0016020">
    <property type="term" value="C:membrane"/>
    <property type="evidence" value="ECO:0007669"/>
    <property type="project" value="InterPro"/>
</dbReference>
<evidence type="ECO:0000256" key="1">
    <source>
        <dbReference type="ARBA" id="ARBA00000085"/>
    </source>
</evidence>
<dbReference type="GO" id="GO:0046983">
    <property type="term" value="F:protein dimerization activity"/>
    <property type="evidence" value="ECO:0007669"/>
    <property type="project" value="InterPro"/>
</dbReference>
<evidence type="ECO:0000256" key="15">
    <source>
        <dbReference type="ARBA" id="ARBA00030800"/>
    </source>
</evidence>
<keyword evidence="8" id="KW-0808">Transferase</keyword>
<feature type="coiled-coil region" evidence="16">
    <location>
        <begin position="179"/>
        <end position="206"/>
    </location>
</feature>
<dbReference type="PROSITE" id="PS50109">
    <property type="entry name" value="HIS_KIN"/>
    <property type="match status" value="1"/>
</dbReference>
<dbReference type="InterPro" id="IPR005467">
    <property type="entry name" value="His_kinase_dom"/>
</dbReference>
<dbReference type="Gene3D" id="1.20.5.1930">
    <property type="match status" value="1"/>
</dbReference>
<dbReference type="GO" id="GO:0000155">
    <property type="term" value="F:phosphorelay sensor kinase activity"/>
    <property type="evidence" value="ECO:0007669"/>
    <property type="project" value="InterPro"/>
</dbReference>
<keyword evidence="17" id="KW-0812">Transmembrane</keyword>
<gene>
    <name evidence="19" type="ORF">FB476_1634</name>
</gene>
<evidence type="ECO:0000256" key="3">
    <source>
        <dbReference type="ARBA" id="ARBA00004496"/>
    </source>
</evidence>
<dbReference type="OrthoDB" id="144293at2"/>
<comment type="function">
    <text evidence="14">Member of the two-component regulatory system NreB/NreC involved in the control of dissimilatory nitrate/nitrite reduction in response to oxygen. NreB functions as a direct oxygen sensor histidine kinase which is autophosphorylated, in the absence of oxygen, probably at the conserved histidine residue, and transfers its phosphate group probably to a conserved aspartate residue of NreC. NreB/NreC activates the expression of the nitrate (narGHJI) and nitrite (nir) reductase operons, as well as the putative nitrate transporter gene narT.</text>
</comment>
<reference evidence="19 20" key="1">
    <citation type="submission" date="2019-06" db="EMBL/GenBank/DDBJ databases">
        <title>Sequencing the genomes of 1000 actinobacteria strains.</title>
        <authorList>
            <person name="Klenk H.-P."/>
        </authorList>
    </citation>
    <scope>NUCLEOTIDE SEQUENCE [LARGE SCALE GENOMIC DNA]</scope>
    <source>
        <strain evidence="19 20">DSM 12362</strain>
    </source>
</reference>
<comment type="caution">
    <text evidence="19">The sequence shown here is derived from an EMBL/GenBank/DDBJ whole genome shotgun (WGS) entry which is preliminary data.</text>
</comment>
<feature type="domain" description="Histidine kinase" evidence="18">
    <location>
        <begin position="325"/>
        <end position="414"/>
    </location>
</feature>
<dbReference type="CDD" id="cd16917">
    <property type="entry name" value="HATPase_UhpB-NarQ-NarX-like"/>
    <property type="match status" value="1"/>
</dbReference>
<dbReference type="SMART" id="SM00387">
    <property type="entry name" value="HATPase_c"/>
    <property type="match status" value="1"/>
</dbReference>
<keyword evidence="10 19" id="KW-0418">Kinase</keyword>
<dbReference type="EC" id="2.7.13.3" evidence="4"/>
<keyword evidence="12" id="KW-0902">Two-component regulatory system</keyword>
<keyword evidence="16" id="KW-0175">Coiled coil</keyword>
<dbReference type="InterPro" id="IPR017205">
    <property type="entry name" value="Sig_transdc_His_kinase_ChrS"/>
</dbReference>
<comment type="catalytic activity">
    <reaction evidence="1">
        <text>ATP + protein L-histidine = ADP + protein N-phospho-L-histidine.</text>
        <dbReference type="EC" id="2.7.13.3"/>
    </reaction>
</comment>
<dbReference type="InterPro" id="IPR036890">
    <property type="entry name" value="HATPase_C_sf"/>
</dbReference>
<evidence type="ECO:0000256" key="11">
    <source>
        <dbReference type="ARBA" id="ARBA00023004"/>
    </source>
</evidence>
<dbReference type="RefSeq" id="WP_141818322.1">
    <property type="nucleotide sequence ID" value="NZ_BAAAIL010000004.1"/>
</dbReference>
<evidence type="ECO:0000256" key="5">
    <source>
        <dbReference type="ARBA" id="ARBA00017322"/>
    </source>
</evidence>
<keyword evidence="17" id="KW-1133">Transmembrane helix</keyword>
<evidence type="ECO:0000256" key="16">
    <source>
        <dbReference type="SAM" id="Coils"/>
    </source>
</evidence>
<dbReference type="AlphaFoldDB" id="A0A543KNV7"/>
<feature type="transmembrane region" description="Helical" evidence="17">
    <location>
        <begin position="48"/>
        <end position="67"/>
    </location>
</feature>
<dbReference type="InterPro" id="IPR050482">
    <property type="entry name" value="Sensor_HK_TwoCompSys"/>
</dbReference>
<comment type="cofactor">
    <cofactor evidence="2">
        <name>[4Fe-4S] cluster</name>
        <dbReference type="ChEBI" id="CHEBI:49883"/>
    </cofactor>
</comment>
<dbReference type="GO" id="GO:0046872">
    <property type="term" value="F:metal ion binding"/>
    <property type="evidence" value="ECO:0007669"/>
    <property type="project" value="UniProtKB-KW"/>
</dbReference>
<evidence type="ECO:0000256" key="14">
    <source>
        <dbReference type="ARBA" id="ARBA00024827"/>
    </source>
</evidence>
<evidence type="ECO:0000259" key="18">
    <source>
        <dbReference type="PROSITE" id="PS50109"/>
    </source>
</evidence>